<evidence type="ECO:0000256" key="1">
    <source>
        <dbReference type="SAM" id="MobiDB-lite"/>
    </source>
</evidence>
<dbReference type="EMBL" id="CP024422">
    <property type="protein sequence ID" value="ATQ55407.1"/>
    <property type="molecule type" value="Genomic_DNA"/>
</dbReference>
<dbReference type="Proteomes" id="UP000229314">
    <property type="component" value="Chromosome"/>
</dbReference>
<dbReference type="SUPFAM" id="SSF47598">
    <property type="entry name" value="Ribbon-helix-helix"/>
    <property type="match status" value="1"/>
</dbReference>
<dbReference type="GO" id="GO:0006355">
    <property type="term" value="P:regulation of DNA-templated transcription"/>
    <property type="evidence" value="ECO:0007669"/>
    <property type="project" value="InterPro"/>
</dbReference>
<evidence type="ECO:0000313" key="5">
    <source>
        <dbReference type="Proteomes" id="UP000229314"/>
    </source>
</evidence>
<dbReference type="InterPro" id="IPR010985">
    <property type="entry name" value="Ribbon_hlx_hlx"/>
</dbReference>
<sequence length="191" mass="20737">MFAALRTLAREMLSLRTLWSAPRHGKADPGGPRRWPRCRSGRSRAATMSWYLQAIGDARGGRRPSMTQTDAKDTRRRNAPKGEGTSPKFGVRLPPATRAILTQRAKAAGLSEGALIRALIEDAAVATATDRAAHQQTNAQLARIGNNLNQLARHANSRRGDADAARLAAAVAEFRADLRRIFAAPARPEAR</sequence>
<protein>
    <submittedName>
        <fullName evidence="2">Uncharacterized protein</fullName>
    </submittedName>
</protein>
<evidence type="ECO:0000313" key="3">
    <source>
        <dbReference type="EMBL" id="ATQ55990.1"/>
    </source>
</evidence>
<dbReference type="InterPro" id="IPR053842">
    <property type="entry name" value="NikA-like"/>
</dbReference>
<organism evidence="2 5">
    <name type="scientific">Paracoccus yeei</name>
    <dbReference type="NCBI Taxonomy" id="147645"/>
    <lineage>
        <taxon>Bacteria</taxon>
        <taxon>Pseudomonadati</taxon>
        <taxon>Pseudomonadota</taxon>
        <taxon>Alphaproteobacteria</taxon>
        <taxon>Rhodobacterales</taxon>
        <taxon>Paracoccaceae</taxon>
        <taxon>Paracoccus</taxon>
    </lineage>
</organism>
<feature type="region of interest" description="Disordered" evidence="1">
    <location>
        <begin position="57"/>
        <end position="92"/>
    </location>
</feature>
<dbReference type="EMBL" id="CP024422">
    <property type="protein sequence ID" value="ATQ56361.1"/>
    <property type="molecule type" value="Genomic_DNA"/>
</dbReference>
<proteinExistence type="predicted"/>
<name>A0A2D2BYS2_9RHOB</name>
<reference evidence="2 5" key="1">
    <citation type="submission" date="2017-10" db="EMBL/GenBank/DDBJ databases">
        <title>Complete genome sequence of Paracoccus yeei TT13 isolated from human skin.</title>
        <authorList>
            <person name="Lee K."/>
            <person name="Lim J.Y."/>
            <person name="Hwang I."/>
        </authorList>
    </citation>
    <scope>NUCLEOTIDE SEQUENCE [LARGE SCALE GENOMIC DNA]</scope>
    <source>
        <strain evidence="2 5">TT13</strain>
    </source>
</reference>
<evidence type="ECO:0000313" key="2">
    <source>
        <dbReference type="EMBL" id="ATQ55407.1"/>
    </source>
</evidence>
<gene>
    <name evidence="2" type="ORF">PYTT13_06020</name>
    <name evidence="3" type="ORF">PYTT13_09335</name>
    <name evidence="4" type="ORF">PYTT13_11410</name>
</gene>
<accession>A0A2D2BYS2</accession>
<evidence type="ECO:0000313" key="4">
    <source>
        <dbReference type="EMBL" id="ATQ56361.1"/>
    </source>
</evidence>
<dbReference type="Pfam" id="PF21983">
    <property type="entry name" value="NikA-like"/>
    <property type="match status" value="1"/>
</dbReference>
<dbReference type="EMBL" id="CP024422">
    <property type="protein sequence ID" value="ATQ55990.1"/>
    <property type="molecule type" value="Genomic_DNA"/>
</dbReference>
<dbReference type="AlphaFoldDB" id="A0A2D2BYS2"/>